<keyword evidence="8" id="KW-1133">Transmembrane helix</keyword>
<dbReference type="AlphaFoldDB" id="A0A840RD81"/>
<protein>
    <recommendedName>
        <fullName evidence="10">Type II secretion system protein K</fullName>
    </recommendedName>
</protein>
<evidence type="ECO:0000256" key="4">
    <source>
        <dbReference type="ARBA" id="ARBA00022475"/>
    </source>
</evidence>
<evidence type="ECO:0000256" key="6">
    <source>
        <dbReference type="ARBA" id="ARBA00022692"/>
    </source>
</evidence>
<comment type="subcellular location">
    <subcellularLocation>
        <location evidence="1 10">Cell inner membrane</location>
    </subcellularLocation>
</comment>
<comment type="similarity">
    <text evidence="2 10">Belongs to the GSP K family.</text>
</comment>
<dbReference type="Gene3D" id="1.10.40.60">
    <property type="entry name" value="EpsJ-like"/>
    <property type="match status" value="2"/>
</dbReference>
<dbReference type="Pfam" id="PF03934">
    <property type="entry name" value="T2SSK"/>
    <property type="match status" value="1"/>
</dbReference>
<accession>A0A840RD81</accession>
<reference evidence="13 14" key="1">
    <citation type="submission" date="2020-08" db="EMBL/GenBank/DDBJ databases">
        <title>Genomic Encyclopedia of Type Strains, Phase IV (KMG-IV): sequencing the most valuable type-strain genomes for metagenomic binning, comparative biology and taxonomic classification.</title>
        <authorList>
            <person name="Goeker M."/>
        </authorList>
    </citation>
    <scope>NUCLEOTIDE SEQUENCE [LARGE SCALE GENOMIC DNA]</scope>
    <source>
        <strain evidence="13 14">DSM 18233</strain>
    </source>
</reference>
<dbReference type="Proteomes" id="UP000543030">
    <property type="component" value="Unassembled WGS sequence"/>
</dbReference>
<evidence type="ECO:0000256" key="2">
    <source>
        <dbReference type="ARBA" id="ARBA00007246"/>
    </source>
</evidence>
<evidence type="ECO:0000259" key="12">
    <source>
        <dbReference type="Pfam" id="PF21687"/>
    </source>
</evidence>
<name>A0A840RD81_9NEIS</name>
<feature type="domain" description="T2SS protein K second SAM-like" evidence="11">
    <location>
        <begin position="210"/>
        <end position="256"/>
    </location>
</feature>
<evidence type="ECO:0000256" key="8">
    <source>
        <dbReference type="ARBA" id="ARBA00022989"/>
    </source>
</evidence>
<evidence type="ECO:0000259" key="11">
    <source>
        <dbReference type="Pfam" id="PF03934"/>
    </source>
</evidence>
<dbReference type="PIRSF" id="PIRSF002786">
    <property type="entry name" value="XcpX"/>
    <property type="match status" value="1"/>
</dbReference>
<evidence type="ECO:0000256" key="9">
    <source>
        <dbReference type="ARBA" id="ARBA00023136"/>
    </source>
</evidence>
<keyword evidence="5 10" id="KW-0997">Cell inner membrane</keyword>
<evidence type="ECO:0000256" key="5">
    <source>
        <dbReference type="ARBA" id="ARBA00022519"/>
    </source>
</evidence>
<dbReference type="NCBIfam" id="NF037980">
    <property type="entry name" value="T2SS_GspK"/>
    <property type="match status" value="1"/>
</dbReference>
<dbReference type="SUPFAM" id="SSF54523">
    <property type="entry name" value="Pili subunits"/>
    <property type="match status" value="1"/>
</dbReference>
<proteinExistence type="inferred from homology"/>
<dbReference type="PANTHER" id="PTHR38831:SF1">
    <property type="entry name" value="TYPE II SECRETION SYSTEM PROTEIN K-RELATED"/>
    <property type="match status" value="1"/>
</dbReference>
<dbReference type="PANTHER" id="PTHR38831">
    <property type="entry name" value="TYPE II SECRETION SYSTEM PROTEIN K"/>
    <property type="match status" value="1"/>
</dbReference>
<evidence type="ECO:0000256" key="10">
    <source>
        <dbReference type="PIRNR" id="PIRNR002786"/>
    </source>
</evidence>
<dbReference type="InterPro" id="IPR049031">
    <property type="entry name" value="T2SSK_SAM-like_1st"/>
</dbReference>
<evidence type="ECO:0000256" key="3">
    <source>
        <dbReference type="ARBA" id="ARBA00022448"/>
    </source>
</evidence>
<keyword evidence="4 10" id="KW-1003">Cell membrane</keyword>
<dbReference type="InterPro" id="IPR005628">
    <property type="entry name" value="GspK"/>
</dbReference>
<sequence>MTSAARQRGIAILTAVGLAALVAALAAWIAWRQGLWFRQLENQMDQAEAMGVVRASINLARLTLKDDARLNQVDHMLEPWNIPIPAIPVENGRTGGRVLEQNGFFNLNNLVSDAGQANEVEITAARKLFTSLSLSPDLVNALADWEDADSDARSPGGAEDNQYLQATPPYRAANQRLTDLGSLNRVAGFTPDVINTLRPFVTVLPIQTAVNVNFASAEVLAAVVPGLSVTQAQSVVAKRAGSYFATTTDFINALPDAAKPTVVAADLAVQSTYFINEIDAHFGRVSLRYAALLERRTTDIPRIVWLRRE</sequence>
<feature type="domain" description="T2SS protein K first SAM-like" evidence="12">
    <location>
        <begin position="104"/>
        <end position="205"/>
    </location>
</feature>
<dbReference type="GO" id="GO:0009306">
    <property type="term" value="P:protein secretion"/>
    <property type="evidence" value="ECO:0007669"/>
    <property type="project" value="InterPro"/>
</dbReference>
<keyword evidence="7" id="KW-0653">Protein transport</keyword>
<evidence type="ECO:0000256" key="7">
    <source>
        <dbReference type="ARBA" id="ARBA00022927"/>
    </source>
</evidence>
<keyword evidence="14" id="KW-1185">Reference proteome</keyword>
<dbReference type="InterPro" id="IPR045584">
    <property type="entry name" value="Pilin-like"/>
</dbReference>
<dbReference type="Gene3D" id="3.30.1300.30">
    <property type="entry name" value="GSPII I/J protein-like"/>
    <property type="match status" value="1"/>
</dbReference>
<evidence type="ECO:0000313" key="14">
    <source>
        <dbReference type="Proteomes" id="UP000543030"/>
    </source>
</evidence>
<organism evidence="13 14">
    <name type="scientific">Silvimonas terrae</name>
    <dbReference type="NCBI Taxonomy" id="300266"/>
    <lineage>
        <taxon>Bacteria</taxon>
        <taxon>Pseudomonadati</taxon>
        <taxon>Pseudomonadota</taxon>
        <taxon>Betaproteobacteria</taxon>
        <taxon>Neisseriales</taxon>
        <taxon>Chitinibacteraceae</taxon>
        <taxon>Silvimonas</taxon>
    </lineage>
</organism>
<keyword evidence="3 10" id="KW-0813">Transport</keyword>
<dbReference type="Pfam" id="PF21687">
    <property type="entry name" value="T2SSK_1st"/>
    <property type="match status" value="1"/>
</dbReference>
<dbReference type="GO" id="GO:0005886">
    <property type="term" value="C:plasma membrane"/>
    <property type="evidence" value="ECO:0007669"/>
    <property type="project" value="UniProtKB-SubCell"/>
</dbReference>
<dbReference type="RefSeq" id="WP_184098379.1">
    <property type="nucleotide sequence ID" value="NZ_JACHHN010000002.1"/>
</dbReference>
<gene>
    <name evidence="13" type="ORF">HNQ50_001108</name>
</gene>
<dbReference type="EMBL" id="JACHHN010000002">
    <property type="protein sequence ID" value="MBB5190386.1"/>
    <property type="molecule type" value="Genomic_DNA"/>
</dbReference>
<dbReference type="InterPro" id="IPR049179">
    <property type="entry name" value="T2SSK_SAM-like_2nd"/>
</dbReference>
<keyword evidence="6" id="KW-0812">Transmembrane</keyword>
<evidence type="ECO:0000256" key="1">
    <source>
        <dbReference type="ARBA" id="ARBA00004533"/>
    </source>
</evidence>
<dbReference type="SUPFAM" id="SSF158544">
    <property type="entry name" value="GspK insert domain-like"/>
    <property type="match status" value="1"/>
</dbReference>
<dbReference type="InterPro" id="IPR038072">
    <property type="entry name" value="GspK_central_sf"/>
</dbReference>
<keyword evidence="9 10" id="KW-0472">Membrane</keyword>
<evidence type="ECO:0000313" key="13">
    <source>
        <dbReference type="EMBL" id="MBB5190386.1"/>
    </source>
</evidence>
<comment type="caution">
    <text evidence="13">The sequence shown here is derived from an EMBL/GenBank/DDBJ whole genome shotgun (WGS) entry which is preliminary data.</text>
</comment>